<reference evidence="1" key="1">
    <citation type="submission" date="2020-11" db="EMBL/GenBank/DDBJ databases">
        <title>Adaptations for nitrogen fixation in a non-lichenized fungal sporocarp promotes dispersal by wood-feeding termites.</title>
        <authorList>
            <consortium name="DOE Joint Genome Institute"/>
            <person name="Koch R.A."/>
            <person name="Yoon G."/>
            <person name="Arayal U."/>
            <person name="Lail K."/>
            <person name="Amirebrahimi M."/>
            <person name="Labutti K."/>
            <person name="Lipzen A."/>
            <person name="Riley R."/>
            <person name="Barry K."/>
            <person name="Henrissat B."/>
            <person name="Grigoriev I.V."/>
            <person name="Herr J.R."/>
            <person name="Aime M.C."/>
        </authorList>
    </citation>
    <scope>NUCLEOTIDE SEQUENCE</scope>
    <source>
        <strain evidence="1">MCA 3950</strain>
    </source>
</reference>
<name>A0A9P8AL88_9AGAR</name>
<dbReference type="Proteomes" id="UP000812287">
    <property type="component" value="Unassembled WGS sequence"/>
</dbReference>
<gene>
    <name evidence="1" type="ORF">BT62DRAFT_1013817</name>
</gene>
<accession>A0A9P8AL88</accession>
<proteinExistence type="predicted"/>
<dbReference type="AlphaFoldDB" id="A0A9P8AL88"/>
<dbReference type="GeneID" id="66100403"/>
<evidence type="ECO:0000313" key="2">
    <source>
        <dbReference type="Proteomes" id="UP000812287"/>
    </source>
</evidence>
<dbReference type="EMBL" id="MU250591">
    <property type="protein sequence ID" value="KAG7439520.1"/>
    <property type="molecule type" value="Genomic_DNA"/>
</dbReference>
<evidence type="ECO:0000313" key="1">
    <source>
        <dbReference type="EMBL" id="KAG7439520.1"/>
    </source>
</evidence>
<protein>
    <submittedName>
        <fullName evidence="1">Uncharacterized protein</fullName>
    </submittedName>
</protein>
<sequence>MTTPSSLPPKPTRRVLILLHTLPRRSTDRGTAHLSAKTSNADLFSNCVVCHYRSLRIVFALSSSVLVITFVFGLCGDTHGENATFQKCPEHAEMCQGLEMKR</sequence>
<organism evidence="1 2">
    <name type="scientific">Guyanagaster necrorhizus</name>
    <dbReference type="NCBI Taxonomy" id="856835"/>
    <lineage>
        <taxon>Eukaryota</taxon>
        <taxon>Fungi</taxon>
        <taxon>Dikarya</taxon>
        <taxon>Basidiomycota</taxon>
        <taxon>Agaricomycotina</taxon>
        <taxon>Agaricomycetes</taxon>
        <taxon>Agaricomycetidae</taxon>
        <taxon>Agaricales</taxon>
        <taxon>Marasmiineae</taxon>
        <taxon>Physalacriaceae</taxon>
        <taxon>Guyanagaster</taxon>
    </lineage>
</organism>
<dbReference type="RefSeq" id="XP_043033020.1">
    <property type="nucleotide sequence ID" value="XM_043178116.1"/>
</dbReference>
<keyword evidence="2" id="KW-1185">Reference proteome</keyword>
<comment type="caution">
    <text evidence="1">The sequence shown here is derived from an EMBL/GenBank/DDBJ whole genome shotgun (WGS) entry which is preliminary data.</text>
</comment>